<evidence type="ECO:0000313" key="2">
    <source>
        <dbReference type="EMBL" id="MBD2848441.1"/>
    </source>
</evidence>
<dbReference type="EMBL" id="JACXIZ010000067">
    <property type="protein sequence ID" value="MBD2848441.1"/>
    <property type="molecule type" value="Genomic_DNA"/>
</dbReference>
<name>A0A927BX08_9BACL</name>
<feature type="region of interest" description="Disordered" evidence="1">
    <location>
        <begin position="50"/>
        <end position="71"/>
    </location>
</feature>
<gene>
    <name evidence="2" type="ORF">IDH44_24935</name>
</gene>
<comment type="caution">
    <text evidence="2">The sequence shown here is derived from an EMBL/GenBank/DDBJ whole genome shotgun (WGS) entry which is preliminary data.</text>
</comment>
<keyword evidence="3" id="KW-1185">Reference proteome</keyword>
<proteinExistence type="predicted"/>
<sequence length="97" mass="10728">MTTETTSMYWRQASLYGLLAQHYTDHRDSDRARHYAELHRHALAQLAASVERQEEASATRAAPVHRPAEEYPGIGNPYAAASSHAARAMARGGPWPA</sequence>
<evidence type="ECO:0000256" key="1">
    <source>
        <dbReference type="SAM" id="MobiDB-lite"/>
    </source>
</evidence>
<feature type="non-terminal residue" evidence="2">
    <location>
        <position position="97"/>
    </location>
</feature>
<reference evidence="2" key="1">
    <citation type="submission" date="2020-09" db="EMBL/GenBank/DDBJ databases">
        <title>A novel bacterium of genus Paenibacillus, isolated from South China Sea.</title>
        <authorList>
            <person name="Huang H."/>
            <person name="Mo K."/>
            <person name="Hu Y."/>
        </authorList>
    </citation>
    <scope>NUCLEOTIDE SEQUENCE</scope>
    <source>
        <strain evidence="2">IB182496</strain>
    </source>
</reference>
<accession>A0A927BX08</accession>
<dbReference type="Proteomes" id="UP000621560">
    <property type="component" value="Unassembled WGS sequence"/>
</dbReference>
<dbReference type="AlphaFoldDB" id="A0A927BX08"/>
<organism evidence="2 3">
    <name type="scientific">Paenibacillus sabuli</name>
    <dbReference type="NCBI Taxonomy" id="2772509"/>
    <lineage>
        <taxon>Bacteria</taxon>
        <taxon>Bacillati</taxon>
        <taxon>Bacillota</taxon>
        <taxon>Bacilli</taxon>
        <taxon>Bacillales</taxon>
        <taxon>Paenibacillaceae</taxon>
        <taxon>Paenibacillus</taxon>
    </lineage>
</organism>
<evidence type="ECO:0000313" key="3">
    <source>
        <dbReference type="Proteomes" id="UP000621560"/>
    </source>
</evidence>
<dbReference type="RefSeq" id="WP_190921540.1">
    <property type="nucleotide sequence ID" value="NZ_JACXIZ010000067.1"/>
</dbReference>
<protein>
    <submittedName>
        <fullName evidence="2">Uncharacterized protein</fullName>
    </submittedName>
</protein>